<name>A0ABY7NBG1_9MICO</name>
<dbReference type="RefSeq" id="WP_281533874.1">
    <property type="nucleotide sequence ID" value="NZ_CP075584.1"/>
</dbReference>
<reference evidence="1 2" key="1">
    <citation type="submission" date="2021-05" db="EMBL/GenBank/DDBJ databases">
        <authorList>
            <person name="Kumar R."/>
            <person name="Kumar A."/>
            <person name="Mukhia S."/>
        </authorList>
    </citation>
    <scope>NUCLEOTIDE SEQUENCE [LARGE SCALE GENOMIC DNA]</scope>
    <source>
        <strain evidence="1 2">ERMR7:08</strain>
    </source>
</reference>
<organism evidence="1 2">
    <name type="scientific">Cryobacterium breve</name>
    <dbReference type="NCBI Taxonomy" id="1259258"/>
    <lineage>
        <taxon>Bacteria</taxon>
        <taxon>Bacillati</taxon>
        <taxon>Actinomycetota</taxon>
        <taxon>Actinomycetes</taxon>
        <taxon>Micrococcales</taxon>
        <taxon>Microbacteriaceae</taxon>
        <taxon>Cryobacterium</taxon>
    </lineage>
</organism>
<gene>
    <name evidence="1" type="ORF">KIV56_13050</name>
</gene>
<evidence type="ECO:0000313" key="2">
    <source>
        <dbReference type="Proteomes" id="UP001212421"/>
    </source>
</evidence>
<evidence type="ECO:0000313" key="1">
    <source>
        <dbReference type="EMBL" id="WBM79332.1"/>
    </source>
</evidence>
<dbReference type="Proteomes" id="UP001212421">
    <property type="component" value="Chromosome"/>
</dbReference>
<dbReference type="EMBL" id="CP075584">
    <property type="protein sequence ID" value="WBM79332.1"/>
    <property type="molecule type" value="Genomic_DNA"/>
</dbReference>
<protein>
    <submittedName>
        <fullName evidence="1">Uncharacterized protein</fullName>
    </submittedName>
</protein>
<proteinExistence type="predicted"/>
<accession>A0ABY7NBG1</accession>
<keyword evidence="2" id="KW-1185">Reference proteome</keyword>
<sequence length="100" mass="11214">MALLVVGGQPHRATEFAGDIRHAVDDLFTNTGLVAGRHLLARPVDDQFAGSVATNRCLDARRYGYFVFHGQPFFRRAQLFVLWCAPEQLDRATDQPNGRE</sequence>